<protein>
    <submittedName>
        <fullName evidence="7">TetR/AcrR family transcriptional regulator</fullName>
    </submittedName>
</protein>
<dbReference type="PANTHER" id="PTHR30055">
    <property type="entry name" value="HTH-TYPE TRANSCRIPTIONAL REGULATOR RUTR"/>
    <property type="match status" value="1"/>
</dbReference>
<proteinExistence type="predicted"/>
<comment type="caution">
    <text evidence="7">The sequence shown here is derived from an EMBL/GenBank/DDBJ whole genome shotgun (WGS) entry which is preliminary data.</text>
</comment>
<accession>A0A927BBF2</accession>
<evidence type="ECO:0000256" key="2">
    <source>
        <dbReference type="ARBA" id="ARBA00023015"/>
    </source>
</evidence>
<keyword evidence="1" id="KW-0678">Repressor</keyword>
<dbReference type="GO" id="GO:0003700">
    <property type="term" value="F:DNA-binding transcription factor activity"/>
    <property type="evidence" value="ECO:0007669"/>
    <property type="project" value="TreeGrafter"/>
</dbReference>
<keyword evidence="8" id="KW-1185">Reference proteome</keyword>
<dbReference type="Proteomes" id="UP000612233">
    <property type="component" value="Unassembled WGS sequence"/>
</dbReference>
<gene>
    <name evidence="7" type="ORF">IC235_07130</name>
</gene>
<dbReference type="AlphaFoldDB" id="A0A927BBF2"/>
<dbReference type="PROSITE" id="PS50977">
    <property type="entry name" value="HTH_TETR_2"/>
    <property type="match status" value="1"/>
</dbReference>
<sequence>MATAAPLRSRKAQIDRTATALFRARGFAATSMRELATELGLEAGSLYSHIKSKEEILHRVCFGLAEAFFAGFEAATAATSAPIATQLRQAIEAHVRVLTRDSAASAVFLHEWRHLSEPARSEFLALRDRYEAAFRSLIQRGIATAELHAPDAAFATLALLASLNWLPAWYRPDGKLTPDEIAHRLADQLLGGLLNERAAMSQ</sequence>
<evidence type="ECO:0000256" key="4">
    <source>
        <dbReference type="ARBA" id="ARBA00023163"/>
    </source>
</evidence>
<dbReference type="InterPro" id="IPR050109">
    <property type="entry name" value="HTH-type_TetR-like_transc_reg"/>
</dbReference>
<dbReference type="PANTHER" id="PTHR30055:SF175">
    <property type="entry name" value="HTH-TYPE TRANSCRIPTIONAL REPRESSOR KSTR2"/>
    <property type="match status" value="1"/>
</dbReference>
<keyword evidence="4" id="KW-0804">Transcription</keyword>
<dbReference type="Gene3D" id="1.10.10.60">
    <property type="entry name" value="Homeodomain-like"/>
    <property type="match status" value="1"/>
</dbReference>
<dbReference type="RefSeq" id="WP_191004482.1">
    <property type="nucleotide sequence ID" value="NZ_JACXAD010000006.1"/>
</dbReference>
<dbReference type="GO" id="GO:0000976">
    <property type="term" value="F:transcription cis-regulatory region binding"/>
    <property type="evidence" value="ECO:0007669"/>
    <property type="project" value="TreeGrafter"/>
</dbReference>
<keyword evidence="3 5" id="KW-0238">DNA-binding</keyword>
<evidence type="ECO:0000256" key="5">
    <source>
        <dbReference type="PROSITE-ProRule" id="PRU00335"/>
    </source>
</evidence>
<evidence type="ECO:0000313" key="8">
    <source>
        <dbReference type="Proteomes" id="UP000612233"/>
    </source>
</evidence>
<feature type="DNA-binding region" description="H-T-H motif" evidence="5">
    <location>
        <begin position="31"/>
        <end position="50"/>
    </location>
</feature>
<evidence type="ECO:0000259" key="6">
    <source>
        <dbReference type="PROSITE" id="PS50977"/>
    </source>
</evidence>
<evidence type="ECO:0000313" key="7">
    <source>
        <dbReference type="EMBL" id="MBD2767662.1"/>
    </source>
</evidence>
<dbReference type="EMBL" id="JACXAD010000006">
    <property type="protein sequence ID" value="MBD2767662.1"/>
    <property type="molecule type" value="Genomic_DNA"/>
</dbReference>
<evidence type="ECO:0000256" key="1">
    <source>
        <dbReference type="ARBA" id="ARBA00022491"/>
    </source>
</evidence>
<dbReference type="SUPFAM" id="SSF48498">
    <property type="entry name" value="Tetracyclin repressor-like, C-terminal domain"/>
    <property type="match status" value="1"/>
</dbReference>
<keyword evidence="2" id="KW-0805">Transcription regulation</keyword>
<organism evidence="7 8">
    <name type="scientific">Hymenobacter montanus</name>
    <dbReference type="NCBI Taxonomy" id="2771359"/>
    <lineage>
        <taxon>Bacteria</taxon>
        <taxon>Pseudomonadati</taxon>
        <taxon>Bacteroidota</taxon>
        <taxon>Cytophagia</taxon>
        <taxon>Cytophagales</taxon>
        <taxon>Hymenobacteraceae</taxon>
        <taxon>Hymenobacter</taxon>
    </lineage>
</organism>
<dbReference type="InterPro" id="IPR001647">
    <property type="entry name" value="HTH_TetR"/>
</dbReference>
<reference evidence="7" key="1">
    <citation type="submission" date="2020-09" db="EMBL/GenBank/DDBJ databases">
        <authorList>
            <person name="Kim M.K."/>
        </authorList>
    </citation>
    <scope>NUCLEOTIDE SEQUENCE</scope>
    <source>
        <strain evidence="7">BT664</strain>
    </source>
</reference>
<dbReference type="Pfam" id="PF00440">
    <property type="entry name" value="TetR_N"/>
    <property type="match status" value="1"/>
</dbReference>
<dbReference type="Gene3D" id="1.10.357.10">
    <property type="entry name" value="Tetracycline Repressor, domain 2"/>
    <property type="match status" value="1"/>
</dbReference>
<dbReference type="InterPro" id="IPR041490">
    <property type="entry name" value="KstR2_TetR_C"/>
</dbReference>
<feature type="domain" description="HTH tetR-type" evidence="6">
    <location>
        <begin position="8"/>
        <end position="68"/>
    </location>
</feature>
<dbReference type="SUPFAM" id="SSF46689">
    <property type="entry name" value="Homeodomain-like"/>
    <property type="match status" value="1"/>
</dbReference>
<evidence type="ECO:0000256" key="3">
    <source>
        <dbReference type="ARBA" id="ARBA00023125"/>
    </source>
</evidence>
<dbReference type="PRINTS" id="PR00455">
    <property type="entry name" value="HTHTETR"/>
</dbReference>
<dbReference type="Pfam" id="PF17932">
    <property type="entry name" value="TetR_C_24"/>
    <property type="match status" value="1"/>
</dbReference>
<name>A0A927BBF2_9BACT</name>
<dbReference type="InterPro" id="IPR009057">
    <property type="entry name" value="Homeodomain-like_sf"/>
</dbReference>
<dbReference type="InterPro" id="IPR036271">
    <property type="entry name" value="Tet_transcr_reg_TetR-rel_C_sf"/>
</dbReference>